<reference evidence="2 3" key="1">
    <citation type="submission" date="2024-04" db="EMBL/GenBank/DDBJ databases">
        <authorList>
            <person name="Rising A."/>
            <person name="Reimegard J."/>
            <person name="Sonavane S."/>
            <person name="Akerstrom W."/>
            <person name="Nylinder S."/>
            <person name="Hedman E."/>
            <person name="Kallberg Y."/>
        </authorList>
    </citation>
    <scope>NUCLEOTIDE SEQUENCE [LARGE SCALE GENOMIC DNA]</scope>
</reference>
<keyword evidence="3" id="KW-1185">Reference proteome</keyword>
<gene>
    <name evidence="2" type="ORF">LARSCL_LOCUS7493</name>
</gene>
<dbReference type="Proteomes" id="UP001497382">
    <property type="component" value="Unassembled WGS sequence"/>
</dbReference>
<comment type="caution">
    <text evidence="2">The sequence shown here is derived from an EMBL/GenBank/DDBJ whole genome shotgun (WGS) entry which is preliminary data.</text>
</comment>
<protein>
    <submittedName>
        <fullName evidence="2">Uncharacterized protein</fullName>
    </submittedName>
</protein>
<evidence type="ECO:0000313" key="3">
    <source>
        <dbReference type="Proteomes" id="UP001497382"/>
    </source>
</evidence>
<name>A0AAV1ZTK2_9ARAC</name>
<dbReference type="EMBL" id="CAXIEN010000077">
    <property type="protein sequence ID" value="CAL1274498.1"/>
    <property type="molecule type" value="Genomic_DNA"/>
</dbReference>
<feature type="non-terminal residue" evidence="2">
    <location>
        <position position="58"/>
    </location>
</feature>
<accession>A0AAV1ZTK2</accession>
<organism evidence="2 3">
    <name type="scientific">Larinioides sclopetarius</name>
    <dbReference type="NCBI Taxonomy" id="280406"/>
    <lineage>
        <taxon>Eukaryota</taxon>
        <taxon>Metazoa</taxon>
        <taxon>Ecdysozoa</taxon>
        <taxon>Arthropoda</taxon>
        <taxon>Chelicerata</taxon>
        <taxon>Arachnida</taxon>
        <taxon>Araneae</taxon>
        <taxon>Araneomorphae</taxon>
        <taxon>Entelegynae</taxon>
        <taxon>Araneoidea</taxon>
        <taxon>Araneidae</taxon>
        <taxon>Larinioides</taxon>
    </lineage>
</organism>
<evidence type="ECO:0000313" key="2">
    <source>
        <dbReference type="EMBL" id="CAL1274498.1"/>
    </source>
</evidence>
<dbReference type="AlphaFoldDB" id="A0AAV1ZTK2"/>
<feature type="region of interest" description="Disordered" evidence="1">
    <location>
        <begin position="18"/>
        <end position="41"/>
    </location>
</feature>
<sequence>MREFHTRVFWVIYRSRTNAKRKQASKGRAEKSPAKNQPEPVKCEYRREKKITEGIGID</sequence>
<evidence type="ECO:0000256" key="1">
    <source>
        <dbReference type="SAM" id="MobiDB-lite"/>
    </source>
</evidence>
<proteinExistence type="predicted"/>